<dbReference type="InterPro" id="IPR052710">
    <property type="entry name" value="CAAX_protease"/>
</dbReference>
<feature type="transmembrane region" description="Helical" evidence="1">
    <location>
        <begin position="145"/>
        <end position="167"/>
    </location>
</feature>
<organism evidence="3 4">
    <name type="scientific">Ruegeria pomeroyi (strain ATCC 700808 / DSM 15171 / DSS-3)</name>
    <name type="common">Silicibacter pomeroyi</name>
    <dbReference type="NCBI Taxonomy" id="246200"/>
    <lineage>
        <taxon>Bacteria</taxon>
        <taxon>Pseudomonadati</taxon>
        <taxon>Pseudomonadota</taxon>
        <taxon>Alphaproteobacteria</taxon>
        <taxon>Rhodobacterales</taxon>
        <taxon>Roseobacteraceae</taxon>
        <taxon>Ruegeria</taxon>
    </lineage>
</organism>
<dbReference type="HOGENOM" id="CLU_052492_2_0_5"/>
<feature type="transmembrane region" description="Helical" evidence="1">
    <location>
        <begin position="210"/>
        <end position="231"/>
    </location>
</feature>
<name>Q5LLV5_RUEPO</name>
<evidence type="ECO:0000256" key="1">
    <source>
        <dbReference type="SAM" id="Phobius"/>
    </source>
</evidence>
<dbReference type="eggNOG" id="COG1266">
    <property type="taxonomic scope" value="Bacteria"/>
</dbReference>
<dbReference type="EMBL" id="CP000031">
    <property type="protein sequence ID" value="AAV97030.1"/>
    <property type="molecule type" value="Genomic_DNA"/>
</dbReference>
<evidence type="ECO:0000313" key="3">
    <source>
        <dbReference type="EMBL" id="AAV97030.1"/>
    </source>
</evidence>
<dbReference type="PANTHER" id="PTHR36435">
    <property type="entry name" value="SLR1288 PROTEIN"/>
    <property type="match status" value="1"/>
</dbReference>
<keyword evidence="1" id="KW-1133">Transmembrane helix</keyword>
<feature type="transmembrane region" description="Helical" evidence="1">
    <location>
        <begin position="27"/>
        <end position="49"/>
    </location>
</feature>
<dbReference type="PaxDb" id="246200-SPO3816"/>
<gene>
    <name evidence="3" type="ordered locus">SPO3816</name>
</gene>
<keyword evidence="1" id="KW-0812">Transmembrane</keyword>
<keyword evidence="4" id="KW-1185">Reference proteome</keyword>
<dbReference type="InterPro" id="IPR003675">
    <property type="entry name" value="Rce1/LyrA-like_dom"/>
</dbReference>
<feature type="transmembrane region" description="Helical" evidence="1">
    <location>
        <begin position="69"/>
        <end position="91"/>
    </location>
</feature>
<dbReference type="STRING" id="246200.SPO3816"/>
<keyword evidence="3" id="KW-0645">Protease</keyword>
<reference evidence="3 4" key="1">
    <citation type="journal article" date="2004" name="Nature">
        <title>Genome sequence of Silicibacter pomeroyi reveals adaptations to the marine environment.</title>
        <authorList>
            <person name="Moran M.A."/>
            <person name="Buchan A."/>
            <person name="Gonzalez J.M."/>
            <person name="Heidelberg J.F."/>
            <person name="Whitman W.B."/>
            <person name="Kiene R.P."/>
            <person name="Henriksen J.R."/>
            <person name="King G.M."/>
            <person name="Belas R."/>
            <person name="Fuqua C."/>
            <person name="Brinkac L."/>
            <person name="Lewis M."/>
            <person name="Johri S."/>
            <person name="Weaver B."/>
            <person name="Pai G."/>
            <person name="Eisen J.A."/>
            <person name="Rahe E."/>
            <person name="Sheldon W.M."/>
            <person name="Ye W."/>
            <person name="Miller T.R."/>
            <person name="Carlton J."/>
            <person name="Rasko D.A."/>
            <person name="Paulsen I.T."/>
            <person name="Ren Q."/>
            <person name="Daugherty S.C."/>
            <person name="Deboy R.T."/>
            <person name="Dodson R.J."/>
            <person name="Durkin A.S."/>
            <person name="Madupu R."/>
            <person name="Nelson W.C."/>
            <person name="Sullivan S.A."/>
            <person name="Rosovitz M.J."/>
            <person name="Haft D.H."/>
            <person name="Selengut J."/>
            <person name="Ward N."/>
        </authorList>
    </citation>
    <scope>NUCLEOTIDE SEQUENCE [LARGE SCALE GENOMIC DNA]</scope>
    <source>
        <strain evidence="4">ATCC 700808 / DSM 15171 / DSS-3</strain>
    </source>
</reference>
<dbReference type="KEGG" id="sil:SPO3816"/>
<sequence length="297" mass="32170">MMPDRPAYTPHEQLVAPGRARPELWRLIAGLIAIGVIVMAANMVLYGAVNTLASPEWAAGFTSGTTPDGLLVLLGSFGFVIVGVGVAACLFQHRAPLGILGPPRLALRQFWQVFRLLLVLGVLLLILPPYDMGAPLKENLPPGRWLLLLPLSILALLIQTGAEEILFRGYVQQALAARFRSALIWMVLPSVLFALGHYLPQEAGGNALPIALWSGVFGILMADITARAGTLGPAIALHLFNNMIALLIVSLPDSLSGLSLYLLPYSMADTEHLRAWLAVDFATMFVTWLLARLALRR</sequence>
<dbReference type="GO" id="GO:0004175">
    <property type="term" value="F:endopeptidase activity"/>
    <property type="evidence" value="ECO:0007669"/>
    <property type="project" value="UniProtKB-ARBA"/>
</dbReference>
<keyword evidence="3" id="KW-0378">Hydrolase</keyword>
<dbReference type="GO" id="GO:0080120">
    <property type="term" value="P:CAAX-box protein maturation"/>
    <property type="evidence" value="ECO:0007669"/>
    <property type="project" value="UniProtKB-ARBA"/>
</dbReference>
<dbReference type="GO" id="GO:0006508">
    <property type="term" value="P:proteolysis"/>
    <property type="evidence" value="ECO:0007669"/>
    <property type="project" value="UniProtKB-KW"/>
</dbReference>
<dbReference type="Pfam" id="PF02517">
    <property type="entry name" value="Rce1-like"/>
    <property type="match status" value="1"/>
</dbReference>
<reference evidence="3 4" key="2">
    <citation type="journal article" date="2014" name="Stand. Genomic Sci.">
        <title>An updated genome annotation for the model marine bacterium Ruegeria pomeroyi DSS-3.</title>
        <authorList>
            <person name="Rivers A.R."/>
            <person name="Smith C.B."/>
            <person name="Moran M.A."/>
        </authorList>
    </citation>
    <scope>GENOME REANNOTATION</scope>
    <source>
        <strain evidence="4">ATCC 700808 / DSM 15171 / DSS-3</strain>
    </source>
</reference>
<accession>Q5LLV5</accession>
<dbReference type="PANTHER" id="PTHR36435:SF1">
    <property type="entry name" value="CAAX AMINO TERMINAL PROTEASE FAMILY PROTEIN"/>
    <property type="match status" value="1"/>
</dbReference>
<feature type="transmembrane region" description="Helical" evidence="1">
    <location>
        <begin position="275"/>
        <end position="295"/>
    </location>
</feature>
<dbReference type="AlphaFoldDB" id="Q5LLV5"/>
<feature type="transmembrane region" description="Helical" evidence="1">
    <location>
        <begin position="112"/>
        <end position="130"/>
    </location>
</feature>
<dbReference type="MEROPS" id="G05.A04"/>
<dbReference type="Proteomes" id="UP000001023">
    <property type="component" value="Chromosome"/>
</dbReference>
<protein>
    <submittedName>
        <fullName evidence="3">CAAX amino terminal protease family protein</fullName>
    </submittedName>
</protein>
<keyword evidence="1" id="KW-0472">Membrane</keyword>
<evidence type="ECO:0000313" key="4">
    <source>
        <dbReference type="Proteomes" id="UP000001023"/>
    </source>
</evidence>
<feature type="domain" description="CAAX prenyl protease 2/Lysostaphin resistance protein A-like" evidence="2">
    <location>
        <begin position="147"/>
        <end position="244"/>
    </location>
</feature>
<evidence type="ECO:0000259" key="2">
    <source>
        <dbReference type="Pfam" id="PF02517"/>
    </source>
</evidence>
<feature type="transmembrane region" description="Helical" evidence="1">
    <location>
        <begin position="179"/>
        <end position="198"/>
    </location>
</feature>
<proteinExistence type="predicted"/>
<feature type="transmembrane region" description="Helical" evidence="1">
    <location>
        <begin position="243"/>
        <end position="263"/>
    </location>
</feature>